<organism evidence="14">
    <name type="scientific">Nothancyla verreauxi</name>
    <dbReference type="NCBI Taxonomy" id="373837"/>
    <lineage>
        <taxon>Eukaryota</taxon>
        <taxon>Metazoa</taxon>
        <taxon>Ecdysozoa</taxon>
        <taxon>Arthropoda</taxon>
        <taxon>Hexapoda</taxon>
        <taxon>Insecta</taxon>
        <taxon>Pterygota</taxon>
        <taxon>Neoptera</taxon>
        <taxon>Endopterygota</taxon>
        <taxon>Neuroptera</taxon>
        <taxon>Hemerobiiformia</taxon>
        <taxon>Chrysopidae</taxon>
        <taxon>Chrysopinae</taxon>
        <taxon>Nothancyla</taxon>
    </lineage>
</organism>
<sequence length="52" mass="6460">MPQMSPLNWWLLFIYFILMLLMISIINYYIILYSTPSNKKLTFLKKSLNWKW</sequence>
<keyword evidence="5 12" id="KW-0138">CF(0)</keyword>
<accession>A0A172B5M4</accession>
<dbReference type="GO" id="GO:0031966">
    <property type="term" value="C:mitochondrial membrane"/>
    <property type="evidence" value="ECO:0007669"/>
    <property type="project" value="UniProtKB-SubCell"/>
</dbReference>
<evidence type="ECO:0000256" key="10">
    <source>
        <dbReference type="ARBA" id="ARBA00023128"/>
    </source>
</evidence>
<evidence type="ECO:0000256" key="12">
    <source>
        <dbReference type="RuleBase" id="RU003661"/>
    </source>
</evidence>
<evidence type="ECO:0000256" key="8">
    <source>
        <dbReference type="ARBA" id="ARBA00022989"/>
    </source>
</evidence>
<dbReference type="GO" id="GO:0045259">
    <property type="term" value="C:proton-transporting ATP synthase complex"/>
    <property type="evidence" value="ECO:0007669"/>
    <property type="project" value="UniProtKB-KW"/>
</dbReference>
<keyword evidence="11 13" id="KW-0472">Membrane</keyword>
<gene>
    <name evidence="14" type="primary">ATP8</name>
</gene>
<evidence type="ECO:0000256" key="4">
    <source>
        <dbReference type="ARBA" id="ARBA00022448"/>
    </source>
</evidence>
<evidence type="ECO:0000256" key="6">
    <source>
        <dbReference type="ARBA" id="ARBA00022692"/>
    </source>
</evidence>
<evidence type="ECO:0000256" key="9">
    <source>
        <dbReference type="ARBA" id="ARBA00023065"/>
    </source>
</evidence>
<comment type="subcellular location">
    <subcellularLocation>
        <location evidence="1 12">Mitochondrion membrane</location>
        <topology evidence="1 12">Single-pass membrane protein</topology>
    </subcellularLocation>
</comment>
<dbReference type="Pfam" id="PF00895">
    <property type="entry name" value="ATP-synt_8"/>
    <property type="match status" value="1"/>
</dbReference>
<evidence type="ECO:0000256" key="2">
    <source>
        <dbReference type="ARBA" id="ARBA00008892"/>
    </source>
</evidence>
<evidence type="ECO:0000256" key="7">
    <source>
        <dbReference type="ARBA" id="ARBA00022781"/>
    </source>
</evidence>
<keyword evidence="10 12" id="KW-0496">Mitochondrion</keyword>
<proteinExistence type="inferred from homology"/>
<keyword evidence="4 12" id="KW-0813">Transport</keyword>
<evidence type="ECO:0000313" key="14">
    <source>
        <dbReference type="EMBL" id="AKF78358.1"/>
    </source>
</evidence>
<evidence type="ECO:0000256" key="1">
    <source>
        <dbReference type="ARBA" id="ARBA00004304"/>
    </source>
</evidence>
<dbReference type="GO" id="GO:0015078">
    <property type="term" value="F:proton transmembrane transporter activity"/>
    <property type="evidence" value="ECO:0007669"/>
    <property type="project" value="InterPro"/>
</dbReference>
<dbReference type="InterPro" id="IPR001421">
    <property type="entry name" value="ATP8_metazoa"/>
</dbReference>
<feature type="transmembrane region" description="Helical" evidence="13">
    <location>
        <begin position="12"/>
        <end position="31"/>
    </location>
</feature>
<evidence type="ECO:0000256" key="5">
    <source>
        <dbReference type="ARBA" id="ARBA00022547"/>
    </source>
</evidence>
<reference evidence="14" key="1">
    <citation type="submission" date="2014-12" db="EMBL/GenBank/DDBJ databases">
        <title>Phylogenetic status of the enigmatic green lacewing genus Nothancyla (Insecta: Neuroptera: Chrysopidae) clarified based on the mitochondrial genomic data.</title>
        <authorList>
            <person name="Dai Y.T."/>
            <person name="Winterton S.L."/>
            <person name="Liu X.Y."/>
        </authorList>
    </citation>
    <scope>NUCLEOTIDE SEQUENCE</scope>
</reference>
<name>A0A172B5M4_9NEOP</name>
<keyword evidence="8 13" id="KW-1133">Transmembrane helix</keyword>
<evidence type="ECO:0000256" key="3">
    <source>
        <dbReference type="ARBA" id="ARBA00011291"/>
    </source>
</evidence>
<dbReference type="EMBL" id="KP264629">
    <property type="protein sequence ID" value="AKF78358.1"/>
    <property type="molecule type" value="Genomic_DNA"/>
</dbReference>
<keyword evidence="6 12" id="KW-0812">Transmembrane</keyword>
<comment type="subunit">
    <text evidence="3">F-type ATPases have 2 components, CF(1) - the catalytic core - and CF(0) - the membrane proton channel.</text>
</comment>
<evidence type="ECO:0000256" key="11">
    <source>
        <dbReference type="ARBA" id="ARBA00023136"/>
    </source>
</evidence>
<dbReference type="GO" id="GO:0015986">
    <property type="term" value="P:proton motive force-driven ATP synthesis"/>
    <property type="evidence" value="ECO:0007669"/>
    <property type="project" value="InterPro"/>
</dbReference>
<dbReference type="AlphaFoldDB" id="A0A172B5M4"/>
<keyword evidence="7 12" id="KW-0375">Hydrogen ion transport</keyword>
<comment type="similarity">
    <text evidence="2 12">Belongs to the ATPase protein 8 family.</text>
</comment>
<protein>
    <recommendedName>
        <fullName evidence="12">ATP synthase complex subunit 8</fullName>
    </recommendedName>
</protein>
<keyword evidence="9 12" id="KW-0406">Ion transport</keyword>
<evidence type="ECO:0000256" key="13">
    <source>
        <dbReference type="SAM" id="Phobius"/>
    </source>
</evidence>
<geneLocation type="mitochondrion" evidence="14"/>